<comment type="caution">
    <text evidence="2">The sequence shown here is derived from an EMBL/GenBank/DDBJ whole genome shotgun (WGS) entry which is preliminary data.</text>
</comment>
<organism evidence="2 3">
    <name type="scientific">Staphylotrichum tortipilum</name>
    <dbReference type="NCBI Taxonomy" id="2831512"/>
    <lineage>
        <taxon>Eukaryota</taxon>
        <taxon>Fungi</taxon>
        <taxon>Dikarya</taxon>
        <taxon>Ascomycota</taxon>
        <taxon>Pezizomycotina</taxon>
        <taxon>Sordariomycetes</taxon>
        <taxon>Sordariomycetidae</taxon>
        <taxon>Sordariales</taxon>
        <taxon>Chaetomiaceae</taxon>
        <taxon>Staphylotrichum</taxon>
    </lineage>
</organism>
<evidence type="ECO:0000313" key="3">
    <source>
        <dbReference type="Proteomes" id="UP001303889"/>
    </source>
</evidence>
<accession>A0AAN6MLC7</accession>
<reference evidence="2" key="1">
    <citation type="journal article" date="2023" name="Mol. Phylogenet. Evol.">
        <title>Genome-scale phylogeny and comparative genomics of the fungal order Sordariales.</title>
        <authorList>
            <person name="Hensen N."/>
            <person name="Bonometti L."/>
            <person name="Westerberg I."/>
            <person name="Brannstrom I.O."/>
            <person name="Guillou S."/>
            <person name="Cros-Aarteil S."/>
            <person name="Calhoun S."/>
            <person name="Haridas S."/>
            <person name="Kuo A."/>
            <person name="Mondo S."/>
            <person name="Pangilinan J."/>
            <person name="Riley R."/>
            <person name="LaButti K."/>
            <person name="Andreopoulos B."/>
            <person name="Lipzen A."/>
            <person name="Chen C."/>
            <person name="Yan M."/>
            <person name="Daum C."/>
            <person name="Ng V."/>
            <person name="Clum A."/>
            <person name="Steindorff A."/>
            <person name="Ohm R.A."/>
            <person name="Martin F."/>
            <person name="Silar P."/>
            <person name="Natvig D.O."/>
            <person name="Lalanne C."/>
            <person name="Gautier V."/>
            <person name="Ament-Velasquez S.L."/>
            <person name="Kruys A."/>
            <person name="Hutchinson M.I."/>
            <person name="Powell A.J."/>
            <person name="Barry K."/>
            <person name="Miller A.N."/>
            <person name="Grigoriev I.V."/>
            <person name="Debuchy R."/>
            <person name="Gladieux P."/>
            <person name="Hiltunen Thoren M."/>
            <person name="Johannesson H."/>
        </authorList>
    </citation>
    <scope>NUCLEOTIDE SEQUENCE</scope>
    <source>
        <strain evidence="2">CBS 103.79</strain>
    </source>
</reference>
<dbReference type="AlphaFoldDB" id="A0AAN6MLC7"/>
<feature type="region of interest" description="Disordered" evidence="1">
    <location>
        <begin position="1"/>
        <end position="47"/>
    </location>
</feature>
<dbReference type="EMBL" id="MU855501">
    <property type="protein sequence ID" value="KAK3902565.1"/>
    <property type="molecule type" value="Genomic_DNA"/>
</dbReference>
<dbReference type="Proteomes" id="UP001303889">
    <property type="component" value="Unassembled WGS sequence"/>
</dbReference>
<proteinExistence type="predicted"/>
<evidence type="ECO:0000256" key="1">
    <source>
        <dbReference type="SAM" id="MobiDB-lite"/>
    </source>
</evidence>
<feature type="compositionally biased region" description="Low complexity" evidence="1">
    <location>
        <begin position="1"/>
        <end position="20"/>
    </location>
</feature>
<gene>
    <name evidence="2" type="ORF">C8A05DRAFT_33743</name>
</gene>
<sequence length="68" mass="7199">MPEQASTVPATTAETPPTQTDNISERATGAGVDTGAGITRPKTEAELEADRLYEEAMEEEYAKREGGA</sequence>
<keyword evidence="3" id="KW-1185">Reference proteome</keyword>
<evidence type="ECO:0000313" key="2">
    <source>
        <dbReference type="EMBL" id="KAK3902565.1"/>
    </source>
</evidence>
<protein>
    <submittedName>
        <fullName evidence="2">Uncharacterized protein</fullName>
    </submittedName>
</protein>
<name>A0AAN6MLC7_9PEZI</name>
<reference evidence="2" key="2">
    <citation type="submission" date="2023-05" db="EMBL/GenBank/DDBJ databases">
        <authorList>
            <consortium name="Lawrence Berkeley National Laboratory"/>
            <person name="Steindorff A."/>
            <person name="Hensen N."/>
            <person name="Bonometti L."/>
            <person name="Westerberg I."/>
            <person name="Brannstrom I.O."/>
            <person name="Guillou S."/>
            <person name="Cros-Aarteil S."/>
            <person name="Calhoun S."/>
            <person name="Haridas S."/>
            <person name="Kuo A."/>
            <person name="Mondo S."/>
            <person name="Pangilinan J."/>
            <person name="Riley R."/>
            <person name="Labutti K."/>
            <person name="Andreopoulos B."/>
            <person name="Lipzen A."/>
            <person name="Chen C."/>
            <person name="Yanf M."/>
            <person name="Daum C."/>
            <person name="Ng V."/>
            <person name="Clum A."/>
            <person name="Ohm R."/>
            <person name="Martin F."/>
            <person name="Silar P."/>
            <person name="Natvig D."/>
            <person name="Lalanne C."/>
            <person name="Gautier V."/>
            <person name="Ament-Velasquez S.L."/>
            <person name="Kruys A."/>
            <person name="Hutchinson M.I."/>
            <person name="Powell A.J."/>
            <person name="Barry K."/>
            <person name="Miller A.N."/>
            <person name="Grigoriev I.V."/>
            <person name="Debuchy R."/>
            <person name="Gladieux P."/>
            <person name="Thoren M.H."/>
            <person name="Johannesson H."/>
        </authorList>
    </citation>
    <scope>NUCLEOTIDE SEQUENCE</scope>
    <source>
        <strain evidence="2">CBS 103.79</strain>
    </source>
</reference>